<proteinExistence type="predicted"/>
<dbReference type="Gene3D" id="1.10.510.10">
    <property type="entry name" value="Transferase(Phosphotransferase) domain 1"/>
    <property type="match status" value="1"/>
</dbReference>
<reference evidence="7 8" key="1">
    <citation type="submission" date="2024-02" db="EMBL/GenBank/DDBJ databases">
        <title>High-quality chromosome-scale genome assembly of Pensacola bahiagrass (Paspalum notatum Flugge var. saurae).</title>
        <authorList>
            <person name="Vega J.M."/>
            <person name="Podio M."/>
            <person name="Orjuela J."/>
            <person name="Siena L.A."/>
            <person name="Pessino S.C."/>
            <person name="Combes M.C."/>
            <person name="Mariac C."/>
            <person name="Albertini E."/>
            <person name="Pupilli F."/>
            <person name="Ortiz J.P.A."/>
            <person name="Leblanc O."/>
        </authorList>
    </citation>
    <scope>NUCLEOTIDE SEQUENCE [LARGE SCALE GENOMIC DNA]</scope>
    <source>
        <strain evidence="7">R1</strain>
        <tissue evidence="7">Leaf</tissue>
    </source>
</reference>
<name>A0AAQ3PEN7_PASNO</name>
<evidence type="ECO:0000313" key="8">
    <source>
        <dbReference type="Proteomes" id="UP001341281"/>
    </source>
</evidence>
<gene>
    <name evidence="7" type="ORF">U9M48_001245</name>
</gene>
<dbReference type="PROSITE" id="PS50011">
    <property type="entry name" value="PROTEIN_KINASE_DOM"/>
    <property type="match status" value="1"/>
</dbReference>
<keyword evidence="4" id="KW-0067">ATP-binding</keyword>
<feature type="region of interest" description="Disordered" evidence="5">
    <location>
        <begin position="254"/>
        <end position="304"/>
    </location>
</feature>
<dbReference type="InterPro" id="IPR011009">
    <property type="entry name" value="Kinase-like_dom_sf"/>
</dbReference>
<evidence type="ECO:0000313" key="7">
    <source>
        <dbReference type="EMBL" id="WVZ49930.1"/>
    </source>
</evidence>
<dbReference type="GO" id="GO:0004672">
    <property type="term" value="F:protein kinase activity"/>
    <property type="evidence" value="ECO:0007669"/>
    <property type="project" value="InterPro"/>
</dbReference>
<dbReference type="InterPro" id="IPR000719">
    <property type="entry name" value="Prot_kinase_dom"/>
</dbReference>
<feature type="domain" description="Protein kinase" evidence="6">
    <location>
        <begin position="1"/>
        <end position="205"/>
    </location>
</feature>
<dbReference type="AlphaFoldDB" id="A0AAQ3PEN7"/>
<sequence length="321" mass="35626">MHPKPGSAAAAAAAHPSPVASSWKLRIKILLDAWTTRVSDFGLSLMGHLPEPSSPEPRRSQTLKSRLDRHSLSRITDYNIAGTVGYAPPEYVADGIVSKKNDVYGFGVTLLQTVSSMYRSKRRFSNSTYIPSYQQAAIVEVITKAWNAWETGQMKFLDPSLFDGPQLLEMKRYTQVGLLCVQDDRKDRPTMADVLEMLHGEEELLTPRKPSFINSVKKNWLKKGWRAGADLQPVLELQLPHMVVICQDRPPIRFPTPVRRHSRPSCPPPPAGIPPCPPDRSRHAWSSSPTPDDTPPPLQQDSASMASVSCTVYHIATGCDP</sequence>
<evidence type="ECO:0000256" key="3">
    <source>
        <dbReference type="ARBA" id="ARBA00022777"/>
    </source>
</evidence>
<feature type="compositionally biased region" description="Pro residues" evidence="5">
    <location>
        <begin position="265"/>
        <end position="278"/>
    </location>
</feature>
<dbReference type="Proteomes" id="UP001341281">
    <property type="component" value="Chromosome 01"/>
</dbReference>
<keyword evidence="8" id="KW-1185">Reference proteome</keyword>
<organism evidence="7 8">
    <name type="scientific">Paspalum notatum var. saurae</name>
    <dbReference type="NCBI Taxonomy" id="547442"/>
    <lineage>
        <taxon>Eukaryota</taxon>
        <taxon>Viridiplantae</taxon>
        <taxon>Streptophyta</taxon>
        <taxon>Embryophyta</taxon>
        <taxon>Tracheophyta</taxon>
        <taxon>Spermatophyta</taxon>
        <taxon>Magnoliopsida</taxon>
        <taxon>Liliopsida</taxon>
        <taxon>Poales</taxon>
        <taxon>Poaceae</taxon>
        <taxon>PACMAD clade</taxon>
        <taxon>Panicoideae</taxon>
        <taxon>Andropogonodae</taxon>
        <taxon>Paspaleae</taxon>
        <taxon>Paspalinae</taxon>
        <taxon>Paspalum</taxon>
    </lineage>
</organism>
<keyword evidence="2" id="KW-0547">Nucleotide-binding</keyword>
<evidence type="ECO:0000259" key="6">
    <source>
        <dbReference type="PROSITE" id="PS50011"/>
    </source>
</evidence>
<dbReference type="EMBL" id="CP144745">
    <property type="protein sequence ID" value="WVZ49930.1"/>
    <property type="molecule type" value="Genomic_DNA"/>
</dbReference>
<keyword evidence="1" id="KW-0808">Transferase</keyword>
<evidence type="ECO:0000256" key="1">
    <source>
        <dbReference type="ARBA" id="ARBA00022679"/>
    </source>
</evidence>
<dbReference type="GO" id="GO:0005524">
    <property type="term" value="F:ATP binding"/>
    <property type="evidence" value="ECO:0007669"/>
    <property type="project" value="UniProtKB-KW"/>
</dbReference>
<dbReference type="PANTHER" id="PTHR47973">
    <property type="entry name" value="CYSTEINE-RICH RECEPTOR-LIKE PROTEIN KINASE 3"/>
    <property type="match status" value="1"/>
</dbReference>
<keyword evidence="3" id="KW-0418">Kinase</keyword>
<accession>A0AAQ3PEN7</accession>
<evidence type="ECO:0000256" key="2">
    <source>
        <dbReference type="ARBA" id="ARBA00022741"/>
    </source>
</evidence>
<dbReference type="InterPro" id="IPR052059">
    <property type="entry name" value="CR_Ser/Thr_kinase"/>
</dbReference>
<evidence type="ECO:0000256" key="5">
    <source>
        <dbReference type="SAM" id="MobiDB-lite"/>
    </source>
</evidence>
<dbReference type="SUPFAM" id="SSF56112">
    <property type="entry name" value="Protein kinase-like (PK-like)"/>
    <property type="match status" value="1"/>
</dbReference>
<evidence type="ECO:0000256" key="4">
    <source>
        <dbReference type="ARBA" id="ARBA00022840"/>
    </source>
</evidence>
<protein>
    <recommendedName>
        <fullName evidence="6">Protein kinase domain-containing protein</fullName>
    </recommendedName>
</protein>